<dbReference type="PANTHER" id="PTHR45255:SF1">
    <property type="entry name" value="DNAJ HOMOLOG SUBFAMILY C MEMBER 24"/>
    <property type="match status" value="1"/>
</dbReference>
<dbReference type="InterPro" id="IPR001623">
    <property type="entry name" value="DnaJ_domain"/>
</dbReference>
<dbReference type="Pfam" id="PF05207">
    <property type="entry name" value="Zn_ribbon_CSL"/>
    <property type="match status" value="1"/>
</dbReference>
<evidence type="ECO:0000256" key="6">
    <source>
        <dbReference type="ARBA" id="ARBA00023004"/>
    </source>
</evidence>
<evidence type="ECO:0000256" key="4">
    <source>
        <dbReference type="ARBA" id="ARBA00022723"/>
    </source>
</evidence>
<dbReference type="Gene3D" id="1.10.287.110">
    <property type="entry name" value="DnaJ domain"/>
    <property type="match status" value="2"/>
</dbReference>
<dbReference type="InterPro" id="IPR036869">
    <property type="entry name" value="J_dom_sf"/>
</dbReference>
<dbReference type="InterPro" id="IPR018253">
    <property type="entry name" value="DnaJ_domain_CS"/>
</dbReference>
<dbReference type="Pfam" id="PF00226">
    <property type="entry name" value="DnaJ"/>
    <property type="match status" value="1"/>
</dbReference>
<keyword evidence="5" id="KW-0862">Zinc</keyword>
<protein>
    <recommendedName>
        <fullName evidence="3">Diphthamide biosynthesis protein 4</fullName>
    </recommendedName>
</protein>
<evidence type="ECO:0000256" key="1">
    <source>
        <dbReference type="ARBA" id="ARBA00003474"/>
    </source>
</evidence>
<dbReference type="SUPFAM" id="SSF46565">
    <property type="entry name" value="Chaperone J-domain"/>
    <property type="match status" value="1"/>
</dbReference>
<dbReference type="PANTHER" id="PTHR45255">
    <property type="entry name" value="DNAJ HOMOLOG SUBFAMILY C MEMBER 24"/>
    <property type="match status" value="1"/>
</dbReference>
<dbReference type="PROSITE" id="PS50076">
    <property type="entry name" value="DNAJ_2"/>
    <property type="match status" value="1"/>
</dbReference>
<dbReference type="GO" id="GO:0001671">
    <property type="term" value="F:ATPase activator activity"/>
    <property type="evidence" value="ECO:0007669"/>
    <property type="project" value="TreeGrafter"/>
</dbReference>
<dbReference type="UniPathway" id="UPA00559"/>
<proteinExistence type="inferred from homology"/>
<evidence type="ECO:0000259" key="7">
    <source>
        <dbReference type="PROSITE" id="PS50076"/>
    </source>
</evidence>
<gene>
    <name evidence="9" type="ORF">DL89DRAFT_291817</name>
</gene>
<dbReference type="GO" id="GO:0017183">
    <property type="term" value="P:protein histidyl modification to diphthamide"/>
    <property type="evidence" value="ECO:0007669"/>
    <property type="project" value="UniProtKB-UniPathway"/>
</dbReference>
<evidence type="ECO:0000256" key="3">
    <source>
        <dbReference type="ARBA" id="ARBA00021797"/>
    </source>
</evidence>
<dbReference type="PROSITE" id="PS00636">
    <property type="entry name" value="DNAJ_1"/>
    <property type="match status" value="1"/>
</dbReference>
<evidence type="ECO:0000256" key="2">
    <source>
        <dbReference type="ARBA" id="ARBA00006169"/>
    </source>
</evidence>
<evidence type="ECO:0000256" key="5">
    <source>
        <dbReference type="ARBA" id="ARBA00022833"/>
    </source>
</evidence>
<dbReference type="InterPro" id="IPR036671">
    <property type="entry name" value="DPH_MB_sf"/>
</dbReference>
<dbReference type="PROSITE" id="PS51074">
    <property type="entry name" value="DPH_MB"/>
    <property type="match status" value="1"/>
</dbReference>
<accession>A0A1Y1WDP0</accession>
<feature type="domain" description="J" evidence="7">
    <location>
        <begin position="6"/>
        <end position="57"/>
    </location>
</feature>
<keyword evidence="6" id="KW-0408">Iron</keyword>
<dbReference type="AlphaFoldDB" id="A0A1Y1WDP0"/>
<reference evidence="9 10" key="1">
    <citation type="submission" date="2016-07" db="EMBL/GenBank/DDBJ databases">
        <title>Pervasive Adenine N6-methylation of Active Genes in Fungi.</title>
        <authorList>
            <consortium name="DOE Joint Genome Institute"/>
            <person name="Mondo S.J."/>
            <person name="Dannebaum R.O."/>
            <person name="Kuo R.C."/>
            <person name="Labutti K."/>
            <person name="Haridas S."/>
            <person name="Kuo A."/>
            <person name="Salamov A."/>
            <person name="Ahrendt S.R."/>
            <person name="Lipzen A."/>
            <person name="Sullivan W."/>
            <person name="Andreopoulos W.B."/>
            <person name="Clum A."/>
            <person name="Lindquist E."/>
            <person name="Daum C."/>
            <person name="Ramamoorthy G.K."/>
            <person name="Gryganskyi A."/>
            <person name="Culley D."/>
            <person name="Magnuson J.K."/>
            <person name="James T.Y."/>
            <person name="O'Malley M.A."/>
            <person name="Stajich J.E."/>
            <person name="Spatafora J.W."/>
            <person name="Visel A."/>
            <person name="Grigoriev I.V."/>
        </authorList>
    </citation>
    <scope>NUCLEOTIDE SEQUENCE [LARGE SCALE GENOMIC DNA]</scope>
    <source>
        <strain evidence="9 10">ATCC 12442</strain>
    </source>
</reference>
<comment type="similarity">
    <text evidence="2">Belongs to the DPH4 family.</text>
</comment>
<dbReference type="EMBL" id="MCFD01000004">
    <property type="protein sequence ID" value="ORX71284.1"/>
    <property type="molecule type" value="Genomic_DNA"/>
</dbReference>
<keyword evidence="4" id="KW-0479">Metal-binding</keyword>
<dbReference type="CDD" id="cd06257">
    <property type="entry name" value="DnaJ"/>
    <property type="match status" value="1"/>
</dbReference>
<dbReference type="SUPFAM" id="SSF144217">
    <property type="entry name" value="CSL zinc finger"/>
    <property type="match status" value="1"/>
</dbReference>
<comment type="function">
    <text evidence="1">Required for the first step of diphthamide biosynthesis, the transfer of 3-amino-3-carboxypropyl from S-adenosyl-L-methionine to a histidine residue. Diphthamide is a post-translational modification of histidine which occurs in elongation factor 2.</text>
</comment>
<organism evidence="9 10">
    <name type="scientific">Linderina pennispora</name>
    <dbReference type="NCBI Taxonomy" id="61395"/>
    <lineage>
        <taxon>Eukaryota</taxon>
        <taxon>Fungi</taxon>
        <taxon>Fungi incertae sedis</taxon>
        <taxon>Zoopagomycota</taxon>
        <taxon>Kickxellomycotina</taxon>
        <taxon>Kickxellomycetes</taxon>
        <taxon>Kickxellales</taxon>
        <taxon>Kickxellaceae</taxon>
        <taxon>Linderina</taxon>
    </lineage>
</organism>
<dbReference type="Proteomes" id="UP000193922">
    <property type="component" value="Unassembled WGS sequence"/>
</dbReference>
<dbReference type="RefSeq" id="XP_040744799.1">
    <property type="nucleotide sequence ID" value="XM_040890234.1"/>
</dbReference>
<keyword evidence="10" id="KW-1185">Reference proteome</keyword>
<dbReference type="GeneID" id="63806882"/>
<dbReference type="InterPro" id="IPR007872">
    <property type="entry name" value="DPH_MB_dom"/>
</dbReference>
<feature type="domain" description="DPH-type MB" evidence="8">
    <location>
        <begin position="68"/>
        <end position="124"/>
    </location>
</feature>
<evidence type="ECO:0000313" key="10">
    <source>
        <dbReference type="Proteomes" id="UP000193922"/>
    </source>
</evidence>
<evidence type="ECO:0000313" key="9">
    <source>
        <dbReference type="EMBL" id="ORX71284.1"/>
    </source>
</evidence>
<dbReference type="GO" id="GO:0008198">
    <property type="term" value="F:ferrous iron binding"/>
    <property type="evidence" value="ECO:0007669"/>
    <property type="project" value="TreeGrafter"/>
</dbReference>
<dbReference type="SMART" id="SM00271">
    <property type="entry name" value="DnaJ"/>
    <property type="match status" value="1"/>
</dbReference>
<comment type="caution">
    <text evidence="9">The sequence shown here is derived from an EMBL/GenBank/DDBJ whole genome shotgun (WGS) entry which is preliminary data.</text>
</comment>
<dbReference type="Gene3D" id="3.10.660.10">
    <property type="entry name" value="DPH Zinc finger"/>
    <property type="match status" value="1"/>
</dbReference>
<dbReference type="OrthoDB" id="445556at2759"/>
<name>A0A1Y1WDP0_9FUNG</name>
<sequence length="130" mass="14928">MSSTTDYYSILGVPAAATHEEIKRAYYRLSRQEFHQLSMAWETLGDAVRRKQYDQMRTQSQNRARGVVQDEVDLDDMDFDEDTLVYSYPCRCSGQYSIGEADLEAGRDMAPCSDCSLKVRVLYEVAEDDE</sequence>
<dbReference type="STRING" id="61395.A0A1Y1WDP0"/>
<evidence type="ECO:0000259" key="8">
    <source>
        <dbReference type="PROSITE" id="PS51074"/>
    </source>
</evidence>